<dbReference type="InterPro" id="IPR045709">
    <property type="entry name" value="DUF6065"/>
</dbReference>
<gene>
    <name evidence="1" type="ORF">UFOVP436_98</name>
    <name evidence="2" type="ORF">UFOVP784_98</name>
</gene>
<proteinExistence type="predicted"/>
<dbReference type="EMBL" id="LR796418">
    <property type="protein sequence ID" value="CAB4143247.1"/>
    <property type="molecule type" value="Genomic_DNA"/>
</dbReference>
<sequence length="234" mass="26471">MTKVTLTKTYQNPPNIVQSRLKRDWMDNTYKKHAYQCLPMTTANVYGWEVLLPHDVVVQWDGGNTNVKILSGEEHMGRKFAYGGIIGMVSFSVGWAFGTEEGYDTWISGSPNYMVDGASPLSAIIPSSWWPDEFQMNWVINKIGEPVTFAEGTPFMFFNIFKSNLLQSVEFEVDNLWDKPDLMNARAAYGDAKMKKNIEEPWTWMKGIKTGLDEKGERIGPANSGLLKLNIPSI</sequence>
<reference evidence="1" key="1">
    <citation type="submission" date="2020-04" db="EMBL/GenBank/DDBJ databases">
        <authorList>
            <person name="Chiriac C."/>
            <person name="Salcher M."/>
            <person name="Ghai R."/>
            <person name="Kavagutti S V."/>
        </authorList>
    </citation>
    <scope>NUCLEOTIDE SEQUENCE</scope>
</reference>
<evidence type="ECO:0000313" key="2">
    <source>
        <dbReference type="EMBL" id="CAB4162715.1"/>
    </source>
</evidence>
<dbReference type="Pfam" id="PF19541">
    <property type="entry name" value="DUF6065"/>
    <property type="match status" value="1"/>
</dbReference>
<protein>
    <submittedName>
        <fullName evidence="1">Uncharacterized protein</fullName>
    </submittedName>
</protein>
<evidence type="ECO:0000313" key="1">
    <source>
        <dbReference type="EMBL" id="CAB4143247.1"/>
    </source>
</evidence>
<organism evidence="1">
    <name type="scientific">uncultured Caudovirales phage</name>
    <dbReference type="NCBI Taxonomy" id="2100421"/>
    <lineage>
        <taxon>Viruses</taxon>
        <taxon>Duplodnaviria</taxon>
        <taxon>Heunggongvirae</taxon>
        <taxon>Uroviricota</taxon>
        <taxon>Caudoviricetes</taxon>
        <taxon>Peduoviridae</taxon>
        <taxon>Maltschvirus</taxon>
        <taxon>Maltschvirus maltsch</taxon>
    </lineage>
</organism>
<accession>A0A6J5MBW4</accession>
<dbReference type="EMBL" id="LR796737">
    <property type="protein sequence ID" value="CAB4162715.1"/>
    <property type="molecule type" value="Genomic_DNA"/>
</dbReference>
<name>A0A6J5MBW4_9CAUD</name>